<evidence type="ECO:0000313" key="4">
    <source>
        <dbReference type="EMBL" id="CAF3344864.1"/>
    </source>
</evidence>
<reference evidence="7" key="1">
    <citation type="submission" date="2021-02" db="EMBL/GenBank/DDBJ databases">
        <authorList>
            <person name="Nowell W R."/>
        </authorList>
    </citation>
    <scope>NUCLEOTIDE SEQUENCE</scope>
</reference>
<comment type="caution">
    <text evidence="7">The sequence shown here is derived from an EMBL/GenBank/DDBJ whole genome shotgun (WGS) entry which is preliminary data.</text>
</comment>
<dbReference type="Proteomes" id="UP000663833">
    <property type="component" value="Unassembled WGS sequence"/>
</dbReference>
<dbReference type="AlphaFoldDB" id="A0A820KKD7"/>
<evidence type="ECO:0000313" key="5">
    <source>
        <dbReference type="EMBL" id="CAF3378246.1"/>
    </source>
</evidence>
<dbReference type="Proteomes" id="UP000663873">
    <property type="component" value="Unassembled WGS sequence"/>
</dbReference>
<protein>
    <submittedName>
        <fullName evidence="7">Uncharacterized protein</fullName>
    </submittedName>
</protein>
<evidence type="ECO:0000313" key="3">
    <source>
        <dbReference type="EMBL" id="CAF3340067.1"/>
    </source>
</evidence>
<dbReference type="Proteomes" id="UP000663851">
    <property type="component" value="Unassembled WGS sequence"/>
</dbReference>
<dbReference type="Proteomes" id="UP000663825">
    <property type="component" value="Unassembled WGS sequence"/>
</dbReference>
<name>A0A820KKD7_9BILA</name>
<feature type="region of interest" description="Disordered" evidence="1">
    <location>
        <begin position="1"/>
        <end position="29"/>
    </location>
</feature>
<evidence type="ECO:0000313" key="8">
    <source>
        <dbReference type="EMBL" id="CAF4436863.1"/>
    </source>
</evidence>
<dbReference type="Proteomes" id="UP000663862">
    <property type="component" value="Unassembled WGS sequence"/>
</dbReference>
<dbReference type="EMBL" id="CAJOBQ010002324">
    <property type="protein sequence ID" value="CAF4553031.1"/>
    <property type="molecule type" value="Genomic_DNA"/>
</dbReference>
<organism evidence="7 12">
    <name type="scientific">Rotaria socialis</name>
    <dbReference type="NCBI Taxonomy" id="392032"/>
    <lineage>
        <taxon>Eukaryota</taxon>
        <taxon>Metazoa</taxon>
        <taxon>Spiralia</taxon>
        <taxon>Gnathifera</taxon>
        <taxon>Rotifera</taxon>
        <taxon>Eurotatoria</taxon>
        <taxon>Bdelloidea</taxon>
        <taxon>Philodinida</taxon>
        <taxon>Philodinidae</taxon>
        <taxon>Rotaria</taxon>
    </lineage>
</organism>
<accession>A0A820KKD7</accession>
<feature type="compositionally biased region" description="Basic and acidic residues" evidence="1">
    <location>
        <begin position="1"/>
        <end position="28"/>
    </location>
</feature>
<evidence type="ECO:0000313" key="7">
    <source>
        <dbReference type="EMBL" id="CAF4344816.1"/>
    </source>
</evidence>
<keyword evidence="13" id="KW-1185">Reference proteome</keyword>
<gene>
    <name evidence="2" type="ORF">FME351_LOCUS783</name>
    <name evidence="6" type="ORF">GRG538_LOCUS11975</name>
    <name evidence="7" type="ORF">HFQ381_LOCUS16343</name>
    <name evidence="3" type="ORF">KIK155_LOCUS2625</name>
    <name evidence="4" type="ORF">LUA448_LOCUS12502</name>
    <name evidence="10" type="ORF">QYT958_LOCUS24216</name>
    <name evidence="5" type="ORF">TIS948_LOCUS25702</name>
    <name evidence="11" type="ORF">TOA249_LOCUS23961</name>
    <name evidence="9" type="ORF">TSG867_LOCUS24790</name>
    <name evidence="8" type="ORF">UJA718_LOCUS21775</name>
</gene>
<dbReference type="EMBL" id="CAJOBS010002375">
    <property type="protein sequence ID" value="CAF4810709.1"/>
    <property type="molecule type" value="Genomic_DNA"/>
</dbReference>
<dbReference type="EMBL" id="CAJOBR010005104">
    <property type="protein sequence ID" value="CAF4806851.1"/>
    <property type="molecule type" value="Genomic_DNA"/>
</dbReference>
<evidence type="ECO:0000313" key="6">
    <source>
        <dbReference type="EMBL" id="CAF3423331.1"/>
    </source>
</evidence>
<dbReference type="Proteomes" id="UP000663869">
    <property type="component" value="Unassembled WGS sequence"/>
</dbReference>
<dbReference type="EMBL" id="CAJNXB010004500">
    <property type="protein sequence ID" value="CAF3378246.1"/>
    <property type="molecule type" value="Genomic_DNA"/>
</dbReference>
<proteinExistence type="predicted"/>
<dbReference type="Proteomes" id="UP000663838">
    <property type="component" value="Unassembled WGS sequence"/>
</dbReference>
<dbReference type="Proteomes" id="UP000663848">
    <property type="component" value="Unassembled WGS sequence"/>
</dbReference>
<dbReference type="EMBL" id="CAJNYU010000017">
    <property type="protein sequence ID" value="CAF3314895.1"/>
    <property type="molecule type" value="Genomic_DNA"/>
</dbReference>
<dbReference type="EMBL" id="CAJOBO010001152">
    <property type="protein sequence ID" value="CAF4344816.1"/>
    <property type="molecule type" value="Genomic_DNA"/>
</dbReference>
<evidence type="ECO:0000313" key="2">
    <source>
        <dbReference type="EMBL" id="CAF3314895.1"/>
    </source>
</evidence>
<dbReference type="EMBL" id="CAJOBP010004329">
    <property type="protein sequence ID" value="CAF4436863.1"/>
    <property type="molecule type" value="Genomic_DNA"/>
</dbReference>
<dbReference type="Proteomes" id="UP000663865">
    <property type="component" value="Unassembled WGS sequence"/>
</dbReference>
<dbReference type="Proteomes" id="UP000663872">
    <property type="component" value="Unassembled WGS sequence"/>
</dbReference>
<evidence type="ECO:0000313" key="13">
    <source>
        <dbReference type="Proteomes" id="UP000663873"/>
    </source>
</evidence>
<dbReference type="EMBL" id="CAJNYT010001655">
    <property type="protein sequence ID" value="CAF3423331.1"/>
    <property type="molecule type" value="Genomic_DNA"/>
</dbReference>
<evidence type="ECO:0000256" key="1">
    <source>
        <dbReference type="SAM" id="MobiDB-lite"/>
    </source>
</evidence>
<evidence type="ECO:0000313" key="12">
    <source>
        <dbReference type="Proteomes" id="UP000663851"/>
    </source>
</evidence>
<dbReference type="EMBL" id="CAJNYV010000064">
    <property type="protein sequence ID" value="CAF3340067.1"/>
    <property type="molecule type" value="Genomic_DNA"/>
</dbReference>
<feature type="region of interest" description="Disordered" evidence="1">
    <location>
        <begin position="82"/>
        <end position="110"/>
    </location>
</feature>
<dbReference type="EMBL" id="CAJNYD010001532">
    <property type="protein sequence ID" value="CAF3344864.1"/>
    <property type="molecule type" value="Genomic_DNA"/>
</dbReference>
<evidence type="ECO:0000313" key="9">
    <source>
        <dbReference type="EMBL" id="CAF4553031.1"/>
    </source>
</evidence>
<evidence type="ECO:0000313" key="10">
    <source>
        <dbReference type="EMBL" id="CAF4806851.1"/>
    </source>
</evidence>
<sequence>MEEKNEQAKRQRQEAIENNELNKTRDRVTGQSVVLPHIRAELLSNQTEDDGNKCSSIDGNSMVMMKFMANDDIQKKINVAPIEHNLEQSTSSKTNQSDDDDDNDGKHKLH</sequence>
<evidence type="ECO:0000313" key="11">
    <source>
        <dbReference type="EMBL" id="CAF4810709.1"/>
    </source>
</evidence>